<dbReference type="KEGG" id="fll:EI427_02660"/>
<dbReference type="RefSeq" id="WP_126611323.1">
    <property type="nucleotide sequence ID" value="NZ_CP034562.1"/>
</dbReference>
<dbReference type="Proteomes" id="UP000267268">
    <property type="component" value="Chromosome 1"/>
</dbReference>
<dbReference type="OrthoDB" id="650166at2"/>
<evidence type="ECO:0000313" key="3">
    <source>
        <dbReference type="Proteomes" id="UP000267268"/>
    </source>
</evidence>
<name>A0A3S9NZ12_9BACT</name>
<feature type="signal peptide" evidence="1">
    <location>
        <begin position="1"/>
        <end position="20"/>
    </location>
</feature>
<evidence type="ECO:0000256" key="1">
    <source>
        <dbReference type="SAM" id="SignalP"/>
    </source>
</evidence>
<sequence>MVKRIVILCGLLIFCLCSYGQKPFATVSLNRTYAFEQQPIKATIKVYSPTWFTDGLEFGDLKVNDAFIIPFTNSVAGNAIINDHSYAMITYYYLIFPYKVGELEFPELEMTAFIPPKGDFEGKATTLRTRSKVIHVRSLPASDKAAFVANAAYLNDYWNKDFKTLKVGDVLERTVTVTGFKTIANFIPSISIDSVTYAKRYLNSNLTNQEIDDKKETLKSTRTEKYSYLFTKAGDFEMPGSEVTYFNPFTGKYKTVRSKAMKIHVDTSSNLGIVGSIADSLAALQPSIAIDNTPKVPLKEQIIAFVVGHKYQLLSFIIFLSIYKRLFRIIRFILFRFKEKRRVYLLSEEYAFKKALQKSRSKNPYLYLQSVYNWLLHTQTHQVSITQQAKDVGDEKAFKRHQELFKALNYKDLKKIPTSFSSVLTHLRNSMRNRKKKRRSKLEDWN</sequence>
<feature type="chain" id="PRO_5019507217" description="Protein BatD" evidence="1">
    <location>
        <begin position="21"/>
        <end position="446"/>
    </location>
</feature>
<dbReference type="EMBL" id="CP034562">
    <property type="protein sequence ID" value="AZQ61157.1"/>
    <property type="molecule type" value="Genomic_DNA"/>
</dbReference>
<keyword evidence="3" id="KW-1185">Reference proteome</keyword>
<keyword evidence="1" id="KW-0732">Signal</keyword>
<accession>A0A3S9NZ12</accession>
<dbReference type="PANTHER" id="PTHR40940">
    <property type="entry name" value="PROTEIN BATD-RELATED"/>
    <property type="match status" value="1"/>
</dbReference>
<organism evidence="2 3">
    <name type="scientific">Flammeovirga pectinis</name>
    <dbReference type="NCBI Taxonomy" id="2494373"/>
    <lineage>
        <taxon>Bacteria</taxon>
        <taxon>Pseudomonadati</taxon>
        <taxon>Bacteroidota</taxon>
        <taxon>Cytophagia</taxon>
        <taxon>Cytophagales</taxon>
        <taxon>Flammeovirgaceae</taxon>
        <taxon>Flammeovirga</taxon>
    </lineage>
</organism>
<dbReference type="PANTHER" id="PTHR40940:SF2">
    <property type="entry name" value="BATD"/>
    <property type="match status" value="1"/>
</dbReference>
<evidence type="ECO:0000313" key="2">
    <source>
        <dbReference type="EMBL" id="AZQ61157.1"/>
    </source>
</evidence>
<dbReference type="InterPro" id="IPR025738">
    <property type="entry name" value="BatD"/>
</dbReference>
<reference evidence="2 3" key="1">
    <citation type="submission" date="2018-12" db="EMBL/GenBank/DDBJ databases">
        <title>Flammeovirga pectinis sp. nov., isolated from the gut of the Korean scallop, Patinopecten yessoensis.</title>
        <authorList>
            <person name="Bae J.-W."/>
            <person name="Jeong Y.-S."/>
            <person name="Kang W."/>
        </authorList>
    </citation>
    <scope>NUCLEOTIDE SEQUENCE [LARGE SCALE GENOMIC DNA]</scope>
    <source>
        <strain evidence="2 3">L12M1</strain>
    </source>
</reference>
<protein>
    <recommendedName>
        <fullName evidence="4">Protein BatD</fullName>
    </recommendedName>
</protein>
<proteinExistence type="predicted"/>
<dbReference type="AlphaFoldDB" id="A0A3S9NZ12"/>
<evidence type="ECO:0008006" key="4">
    <source>
        <dbReference type="Google" id="ProtNLM"/>
    </source>
</evidence>
<gene>
    <name evidence="2" type="ORF">EI427_02660</name>
</gene>